<dbReference type="Proteomes" id="UP000054538">
    <property type="component" value="Unassembled WGS sequence"/>
</dbReference>
<keyword evidence="2" id="KW-1185">Reference proteome</keyword>
<reference evidence="2" key="2">
    <citation type="submission" date="2015-01" db="EMBL/GenBank/DDBJ databases">
        <title>Evolutionary Origins and Diversification of the Mycorrhizal Mutualists.</title>
        <authorList>
            <consortium name="DOE Joint Genome Institute"/>
            <consortium name="Mycorrhizal Genomics Consortium"/>
            <person name="Kohler A."/>
            <person name="Kuo A."/>
            <person name="Nagy L.G."/>
            <person name="Floudas D."/>
            <person name="Copeland A."/>
            <person name="Barry K.W."/>
            <person name="Cichocki N."/>
            <person name="Veneault-Fourrey C."/>
            <person name="LaButti K."/>
            <person name="Lindquist E.A."/>
            <person name="Lipzen A."/>
            <person name="Lundell T."/>
            <person name="Morin E."/>
            <person name="Murat C."/>
            <person name="Riley R."/>
            <person name="Ohm R."/>
            <person name="Sun H."/>
            <person name="Tunlid A."/>
            <person name="Henrissat B."/>
            <person name="Grigoriev I.V."/>
            <person name="Hibbett D.S."/>
            <person name="Martin F."/>
        </authorList>
    </citation>
    <scope>NUCLEOTIDE SEQUENCE [LARGE SCALE GENOMIC DNA]</scope>
    <source>
        <strain evidence="2">Ve08.2h10</strain>
    </source>
</reference>
<gene>
    <name evidence="1" type="ORF">PAXRUDRAFT_148448</name>
</gene>
<name>A0A0D0D5I5_9AGAM</name>
<dbReference type="InParanoid" id="A0A0D0D5I5"/>
<dbReference type="HOGENOM" id="CLU_180224_0_0_1"/>
<dbReference type="AlphaFoldDB" id="A0A0D0D5I5"/>
<evidence type="ECO:0000313" key="2">
    <source>
        <dbReference type="Proteomes" id="UP000054538"/>
    </source>
</evidence>
<accession>A0A0D0D5I5</accession>
<sequence length="78" mass="8860">GHYTITYNSVEFVLPFKEEIGPFHLIAQGRALGVVSQWVKVYPLVISVSSSSFHKVHSVQHGWHMILDTIDDRLTQVL</sequence>
<organism evidence="1 2">
    <name type="scientific">Paxillus rubicundulus Ve08.2h10</name>
    <dbReference type="NCBI Taxonomy" id="930991"/>
    <lineage>
        <taxon>Eukaryota</taxon>
        <taxon>Fungi</taxon>
        <taxon>Dikarya</taxon>
        <taxon>Basidiomycota</taxon>
        <taxon>Agaricomycotina</taxon>
        <taxon>Agaricomycetes</taxon>
        <taxon>Agaricomycetidae</taxon>
        <taxon>Boletales</taxon>
        <taxon>Paxilineae</taxon>
        <taxon>Paxillaceae</taxon>
        <taxon>Paxillus</taxon>
    </lineage>
</organism>
<evidence type="ECO:0000313" key="1">
    <source>
        <dbReference type="EMBL" id="KIK91907.1"/>
    </source>
</evidence>
<reference evidence="1 2" key="1">
    <citation type="submission" date="2014-04" db="EMBL/GenBank/DDBJ databases">
        <authorList>
            <consortium name="DOE Joint Genome Institute"/>
            <person name="Kuo A."/>
            <person name="Kohler A."/>
            <person name="Jargeat P."/>
            <person name="Nagy L.G."/>
            <person name="Floudas D."/>
            <person name="Copeland A."/>
            <person name="Barry K.W."/>
            <person name="Cichocki N."/>
            <person name="Veneault-Fourrey C."/>
            <person name="LaButti K."/>
            <person name="Lindquist E.A."/>
            <person name="Lipzen A."/>
            <person name="Lundell T."/>
            <person name="Morin E."/>
            <person name="Murat C."/>
            <person name="Sun H."/>
            <person name="Tunlid A."/>
            <person name="Henrissat B."/>
            <person name="Grigoriev I.V."/>
            <person name="Hibbett D.S."/>
            <person name="Martin F."/>
            <person name="Nordberg H.P."/>
            <person name="Cantor M.N."/>
            <person name="Hua S.X."/>
        </authorList>
    </citation>
    <scope>NUCLEOTIDE SEQUENCE [LARGE SCALE GENOMIC DNA]</scope>
    <source>
        <strain evidence="1 2">Ve08.2h10</strain>
    </source>
</reference>
<dbReference type="STRING" id="930991.A0A0D0D5I5"/>
<dbReference type="EMBL" id="KN825334">
    <property type="protein sequence ID" value="KIK91907.1"/>
    <property type="molecule type" value="Genomic_DNA"/>
</dbReference>
<protein>
    <submittedName>
        <fullName evidence="1">Uncharacterized protein</fullName>
    </submittedName>
</protein>
<feature type="non-terminal residue" evidence="1">
    <location>
        <position position="1"/>
    </location>
</feature>
<proteinExistence type="predicted"/>